<evidence type="ECO:0000313" key="2">
    <source>
        <dbReference type="EMBL" id="KAL0104012.1"/>
    </source>
</evidence>
<name>A0AAW2ENN5_9HYME</name>
<dbReference type="InterPro" id="IPR036397">
    <property type="entry name" value="RNaseH_sf"/>
</dbReference>
<accession>A0AAW2ENN5</accession>
<dbReference type="Proteomes" id="UP001430953">
    <property type="component" value="Unassembled WGS sequence"/>
</dbReference>
<evidence type="ECO:0000313" key="1">
    <source>
        <dbReference type="EMBL" id="KAL0104006.1"/>
    </source>
</evidence>
<protein>
    <submittedName>
        <fullName evidence="1">Uncharacterized protein</fullName>
    </submittedName>
</protein>
<comment type="caution">
    <text evidence="1">The sequence shown here is derived from an EMBL/GenBank/DDBJ whole genome shotgun (WGS) entry which is preliminary data.</text>
</comment>
<dbReference type="EMBL" id="JADYXP020000020">
    <property type="protein sequence ID" value="KAL0104012.1"/>
    <property type="molecule type" value="Genomic_DNA"/>
</dbReference>
<dbReference type="AlphaFoldDB" id="A0AAW2ENN5"/>
<keyword evidence="3" id="KW-1185">Reference proteome</keyword>
<dbReference type="EMBL" id="JADYXP020000020">
    <property type="protein sequence ID" value="KAL0104006.1"/>
    <property type="molecule type" value="Genomic_DNA"/>
</dbReference>
<dbReference type="GO" id="GO:0003676">
    <property type="term" value="F:nucleic acid binding"/>
    <property type="evidence" value="ECO:0007669"/>
    <property type="project" value="InterPro"/>
</dbReference>
<dbReference type="Gene3D" id="3.30.420.10">
    <property type="entry name" value="Ribonuclease H-like superfamily/Ribonuclease H"/>
    <property type="match status" value="1"/>
</dbReference>
<sequence length="181" mass="21008">MIAKLADKKNTYWSNVIKDVEFACNNVISEATNESPSKLLFGIHQRGKIVDELKDALEIRGRLDTPRKLPHIREQADKQIKKNQLANQAIYDRRHKISQKYEVGDKVMVKNFDSTPGISPKLIPRYKGPYQVDRVLRNDRYVLKDVEGFQLTQIPYKGTWEAANMRPWIPSQNNVKETKDN</sequence>
<evidence type="ECO:0000313" key="3">
    <source>
        <dbReference type="Proteomes" id="UP001430953"/>
    </source>
</evidence>
<organism evidence="1 3">
    <name type="scientific">Cardiocondyla obscurior</name>
    <dbReference type="NCBI Taxonomy" id="286306"/>
    <lineage>
        <taxon>Eukaryota</taxon>
        <taxon>Metazoa</taxon>
        <taxon>Ecdysozoa</taxon>
        <taxon>Arthropoda</taxon>
        <taxon>Hexapoda</taxon>
        <taxon>Insecta</taxon>
        <taxon>Pterygota</taxon>
        <taxon>Neoptera</taxon>
        <taxon>Endopterygota</taxon>
        <taxon>Hymenoptera</taxon>
        <taxon>Apocrita</taxon>
        <taxon>Aculeata</taxon>
        <taxon>Formicoidea</taxon>
        <taxon>Formicidae</taxon>
        <taxon>Myrmicinae</taxon>
        <taxon>Cardiocondyla</taxon>
    </lineage>
</organism>
<gene>
    <name evidence="1" type="ORF">PUN28_016990</name>
    <name evidence="2" type="ORF">PUN28_016996</name>
</gene>
<proteinExistence type="predicted"/>
<reference evidence="1 3" key="1">
    <citation type="submission" date="2023-03" db="EMBL/GenBank/DDBJ databases">
        <title>High recombination rates correlate with genetic variation in Cardiocondyla obscurior ants.</title>
        <authorList>
            <person name="Errbii M."/>
        </authorList>
    </citation>
    <scope>NUCLEOTIDE SEQUENCE [LARGE SCALE GENOMIC DNA]</scope>
    <source>
        <strain evidence="1">Alpha-2009</strain>
        <tissue evidence="1">Whole body</tissue>
    </source>
</reference>